<evidence type="ECO:0000313" key="1">
    <source>
        <dbReference type="EMBL" id="RPA79301.1"/>
    </source>
</evidence>
<dbReference type="AlphaFoldDB" id="A0A3N4I544"/>
<gene>
    <name evidence="1" type="ORF">BJ508DRAFT_308406</name>
</gene>
<organism evidence="1 2">
    <name type="scientific">Ascobolus immersus RN42</name>
    <dbReference type="NCBI Taxonomy" id="1160509"/>
    <lineage>
        <taxon>Eukaryota</taxon>
        <taxon>Fungi</taxon>
        <taxon>Dikarya</taxon>
        <taxon>Ascomycota</taxon>
        <taxon>Pezizomycotina</taxon>
        <taxon>Pezizomycetes</taxon>
        <taxon>Pezizales</taxon>
        <taxon>Ascobolaceae</taxon>
        <taxon>Ascobolus</taxon>
    </lineage>
</organism>
<keyword evidence="2" id="KW-1185">Reference proteome</keyword>
<evidence type="ECO:0000313" key="2">
    <source>
        <dbReference type="Proteomes" id="UP000275078"/>
    </source>
</evidence>
<reference evidence="1 2" key="1">
    <citation type="journal article" date="2018" name="Nat. Ecol. Evol.">
        <title>Pezizomycetes genomes reveal the molecular basis of ectomycorrhizal truffle lifestyle.</title>
        <authorList>
            <person name="Murat C."/>
            <person name="Payen T."/>
            <person name="Noel B."/>
            <person name="Kuo A."/>
            <person name="Morin E."/>
            <person name="Chen J."/>
            <person name="Kohler A."/>
            <person name="Krizsan K."/>
            <person name="Balestrini R."/>
            <person name="Da Silva C."/>
            <person name="Montanini B."/>
            <person name="Hainaut M."/>
            <person name="Levati E."/>
            <person name="Barry K.W."/>
            <person name="Belfiori B."/>
            <person name="Cichocki N."/>
            <person name="Clum A."/>
            <person name="Dockter R.B."/>
            <person name="Fauchery L."/>
            <person name="Guy J."/>
            <person name="Iotti M."/>
            <person name="Le Tacon F."/>
            <person name="Lindquist E.A."/>
            <person name="Lipzen A."/>
            <person name="Malagnac F."/>
            <person name="Mello A."/>
            <person name="Molinier V."/>
            <person name="Miyauchi S."/>
            <person name="Poulain J."/>
            <person name="Riccioni C."/>
            <person name="Rubini A."/>
            <person name="Sitrit Y."/>
            <person name="Splivallo R."/>
            <person name="Traeger S."/>
            <person name="Wang M."/>
            <person name="Zifcakova L."/>
            <person name="Wipf D."/>
            <person name="Zambonelli A."/>
            <person name="Paolocci F."/>
            <person name="Nowrousian M."/>
            <person name="Ottonello S."/>
            <person name="Baldrian P."/>
            <person name="Spatafora J.W."/>
            <person name="Henrissat B."/>
            <person name="Nagy L.G."/>
            <person name="Aury J.M."/>
            <person name="Wincker P."/>
            <person name="Grigoriev I.V."/>
            <person name="Bonfante P."/>
            <person name="Martin F.M."/>
        </authorList>
    </citation>
    <scope>NUCLEOTIDE SEQUENCE [LARGE SCALE GENOMIC DNA]</scope>
    <source>
        <strain evidence="1 2">RN42</strain>
    </source>
</reference>
<protein>
    <submittedName>
        <fullName evidence="1">Uncharacterized protein</fullName>
    </submittedName>
</protein>
<accession>A0A3N4I544</accession>
<sequence>MLLNEQHFIQPAPDQKFIFQLHVESQYCRSSQTLYQAYRNFQLLVSRPETLDAGSPVEEAQGTSTRFHCHSQLQPPQLTSGFNTSYKPFIYNSNSSNAYRNSRLWGWKMSTLAPARAQEMHRPEQNSHHNHHASSSMEVIWENGQNINDLHNIESQKEKLIQDTKRRTKGHRHKLSISPAQYQGLEFRLMAAAATAFHLAISAFSTATLAAAITASEAPAA</sequence>
<dbReference type="Proteomes" id="UP000275078">
    <property type="component" value="Unassembled WGS sequence"/>
</dbReference>
<dbReference type="EMBL" id="ML119700">
    <property type="protein sequence ID" value="RPA79301.1"/>
    <property type="molecule type" value="Genomic_DNA"/>
</dbReference>
<proteinExistence type="predicted"/>
<name>A0A3N4I544_ASCIM</name>